<dbReference type="AlphaFoldDB" id="A0A8J2PTC7"/>
<keyword evidence="2" id="KW-0732">Signal</keyword>
<sequence length="451" mass="50990">MSSILRLNHFYKNGLTNFLHIIIFCAYLSFSTEDGAKSAGPARDNTTVISEDDSKFLFGKPHPSEQNTDLPRPDPYDARLNAPQLIRRNGYPVDVHQYVTKDRYLLTLHRIPQPGATPVVVMHGILCSSRDWLLQRGNNSLAYMLYNAGYDVWLGNMRGNNYSQGHLEYDLDDPRYWDFSVDDISNFDVPSTIDYVLATTNHTQLCWIGYSLGTTTLFSGLITNQEYQAKVKCFGGLAPVAYKGNCKSPVIRALADLTLPEKPLKLALDIPSHGRFLPSMLSNALNIFMPHFCHPGIDQLDLCGTFISLVGGFNPGQTDQLMEPIILGEFPSPTSVRVLIQQLQHVTIGAGKFRPYFYQNISKNIDKYGFILPPELDLTKFRVDTMIFAGLNDYLAPPEDVALLVRKLPHLRHFHNVSDPTWNHLDFLYAKQARSLLYDLVIERLMECSLP</sequence>
<evidence type="ECO:0000256" key="3">
    <source>
        <dbReference type="ARBA" id="ARBA00022801"/>
    </source>
</evidence>
<keyword evidence="3" id="KW-0378">Hydrolase</keyword>
<protein>
    <recommendedName>
        <fullName evidence="8">Partial AB-hydrolase lipase domain-containing protein</fullName>
    </recommendedName>
</protein>
<dbReference type="PIRSF" id="PIRSF000862">
    <property type="entry name" value="Steryl_ester_lip"/>
    <property type="match status" value="1"/>
</dbReference>
<dbReference type="Pfam" id="PF04083">
    <property type="entry name" value="Abhydro_lipase"/>
    <property type="match status" value="1"/>
</dbReference>
<evidence type="ECO:0000313" key="9">
    <source>
        <dbReference type="EMBL" id="CAG7836205.1"/>
    </source>
</evidence>
<dbReference type="GO" id="GO:0016787">
    <property type="term" value="F:hydrolase activity"/>
    <property type="evidence" value="ECO:0007669"/>
    <property type="project" value="UniProtKB-KW"/>
</dbReference>
<evidence type="ECO:0000256" key="4">
    <source>
        <dbReference type="ARBA" id="ARBA00022963"/>
    </source>
</evidence>
<dbReference type="GO" id="GO:0016042">
    <property type="term" value="P:lipid catabolic process"/>
    <property type="evidence" value="ECO:0007669"/>
    <property type="project" value="UniProtKB-KW"/>
</dbReference>
<dbReference type="InterPro" id="IPR006693">
    <property type="entry name" value="AB_hydrolase_lipase"/>
</dbReference>
<proteinExistence type="inferred from homology"/>
<dbReference type="FunFam" id="3.40.50.1820:FF:000057">
    <property type="entry name" value="Lipase"/>
    <property type="match status" value="1"/>
</dbReference>
<dbReference type="OrthoDB" id="6509973at2759"/>
<accession>A0A8J2PTC7</accession>
<evidence type="ECO:0000256" key="1">
    <source>
        <dbReference type="ARBA" id="ARBA00010701"/>
    </source>
</evidence>
<dbReference type="PANTHER" id="PTHR11005">
    <property type="entry name" value="LYSOSOMAL ACID LIPASE-RELATED"/>
    <property type="match status" value="1"/>
</dbReference>
<organism evidence="9 10">
    <name type="scientific">Allacma fusca</name>
    <dbReference type="NCBI Taxonomy" id="39272"/>
    <lineage>
        <taxon>Eukaryota</taxon>
        <taxon>Metazoa</taxon>
        <taxon>Ecdysozoa</taxon>
        <taxon>Arthropoda</taxon>
        <taxon>Hexapoda</taxon>
        <taxon>Collembola</taxon>
        <taxon>Symphypleona</taxon>
        <taxon>Sminthuridae</taxon>
        <taxon>Allacma</taxon>
    </lineage>
</organism>
<keyword evidence="4" id="KW-0442">Lipid degradation</keyword>
<gene>
    <name evidence="9" type="ORF">AFUS01_LOCUS45472</name>
</gene>
<evidence type="ECO:0000256" key="7">
    <source>
        <dbReference type="SAM" id="MobiDB-lite"/>
    </source>
</evidence>
<dbReference type="InterPro" id="IPR025483">
    <property type="entry name" value="Lipase_euk"/>
</dbReference>
<keyword evidence="10" id="KW-1185">Reference proteome</keyword>
<dbReference type="EMBL" id="CAJVCH010570926">
    <property type="protein sequence ID" value="CAG7836205.1"/>
    <property type="molecule type" value="Genomic_DNA"/>
</dbReference>
<keyword evidence="5" id="KW-0443">Lipid metabolism</keyword>
<evidence type="ECO:0000256" key="2">
    <source>
        <dbReference type="ARBA" id="ARBA00022729"/>
    </source>
</evidence>
<comment type="similarity">
    <text evidence="1">Belongs to the AB hydrolase superfamily. Lipase family.</text>
</comment>
<comment type="caution">
    <text evidence="9">The sequence shown here is derived from an EMBL/GenBank/DDBJ whole genome shotgun (WGS) entry which is preliminary data.</text>
</comment>
<feature type="domain" description="Partial AB-hydrolase lipase" evidence="8">
    <location>
        <begin position="83"/>
        <end position="135"/>
    </location>
</feature>
<dbReference type="Proteomes" id="UP000708208">
    <property type="component" value="Unassembled WGS sequence"/>
</dbReference>
<reference evidence="9" key="1">
    <citation type="submission" date="2021-06" db="EMBL/GenBank/DDBJ databases">
        <authorList>
            <person name="Hodson N. C."/>
            <person name="Mongue J. A."/>
            <person name="Jaron S. K."/>
        </authorList>
    </citation>
    <scope>NUCLEOTIDE SEQUENCE</scope>
</reference>
<evidence type="ECO:0000259" key="8">
    <source>
        <dbReference type="Pfam" id="PF04083"/>
    </source>
</evidence>
<evidence type="ECO:0000313" key="10">
    <source>
        <dbReference type="Proteomes" id="UP000708208"/>
    </source>
</evidence>
<name>A0A8J2PTC7_9HEXA</name>
<evidence type="ECO:0000256" key="5">
    <source>
        <dbReference type="ARBA" id="ARBA00023098"/>
    </source>
</evidence>
<feature type="region of interest" description="Disordered" evidence="7">
    <location>
        <begin position="54"/>
        <end position="76"/>
    </location>
</feature>
<keyword evidence="6" id="KW-0325">Glycoprotein</keyword>
<evidence type="ECO:0000256" key="6">
    <source>
        <dbReference type="ARBA" id="ARBA00023180"/>
    </source>
</evidence>